<evidence type="ECO:0000313" key="2">
    <source>
        <dbReference type="EMBL" id="TVT19949.1"/>
    </source>
</evidence>
<keyword evidence="1" id="KW-0472">Membrane</keyword>
<dbReference type="Pfam" id="PF11755">
    <property type="entry name" value="DUF3311"/>
    <property type="match status" value="1"/>
</dbReference>
<dbReference type="AlphaFoldDB" id="A0A558A6Q6"/>
<dbReference type="RefSeq" id="WP_144641857.1">
    <property type="nucleotide sequence ID" value="NZ_BNAX01000003.1"/>
</dbReference>
<keyword evidence="3" id="KW-1185">Reference proteome</keyword>
<feature type="transmembrane region" description="Helical" evidence="1">
    <location>
        <begin position="12"/>
        <end position="33"/>
    </location>
</feature>
<keyword evidence="1" id="KW-0812">Transmembrane</keyword>
<keyword evidence="1" id="KW-1133">Transmembrane helix</keyword>
<evidence type="ECO:0000256" key="1">
    <source>
        <dbReference type="SAM" id="Phobius"/>
    </source>
</evidence>
<dbReference type="Proteomes" id="UP000318578">
    <property type="component" value="Unassembled WGS sequence"/>
</dbReference>
<organism evidence="2 3">
    <name type="scientific">Amycolatopsis acidiphila</name>
    <dbReference type="NCBI Taxonomy" id="715473"/>
    <lineage>
        <taxon>Bacteria</taxon>
        <taxon>Bacillati</taxon>
        <taxon>Actinomycetota</taxon>
        <taxon>Actinomycetes</taxon>
        <taxon>Pseudonocardiales</taxon>
        <taxon>Pseudonocardiaceae</taxon>
        <taxon>Amycolatopsis</taxon>
    </lineage>
</organism>
<sequence>MSGKAPGKVTGLQFSPWNLVLLIPLLMLVTPWFNFDKPRFLGLPFFYWFQFVFVFVGVASVALVYVMTKDAPVVKGKPDRLAMEELDEGNER</sequence>
<comment type="caution">
    <text evidence="2">The sequence shown here is derived from an EMBL/GenBank/DDBJ whole genome shotgun (WGS) entry which is preliminary data.</text>
</comment>
<proteinExistence type="predicted"/>
<accession>A0A558A6Q6</accession>
<protein>
    <submittedName>
        <fullName evidence="2">DUF3311 domain-containing protein</fullName>
    </submittedName>
</protein>
<dbReference type="InterPro" id="IPR021741">
    <property type="entry name" value="DUF3311"/>
</dbReference>
<reference evidence="2 3" key="1">
    <citation type="submission" date="2019-07" db="EMBL/GenBank/DDBJ databases">
        <title>New species of Amycolatopsis and Streptomyces.</title>
        <authorList>
            <person name="Duangmal K."/>
            <person name="Teo W.F.A."/>
            <person name="Lipun K."/>
        </authorList>
    </citation>
    <scope>NUCLEOTIDE SEQUENCE [LARGE SCALE GENOMIC DNA]</scope>
    <source>
        <strain evidence="2 3">JCM 30562</strain>
    </source>
</reference>
<evidence type="ECO:0000313" key="3">
    <source>
        <dbReference type="Proteomes" id="UP000318578"/>
    </source>
</evidence>
<feature type="transmembrane region" description="Helical" evidence="1">
    <location>
        <begin position="45"/>
        <end position="67"/>
    </location>
</feature>
<name>A0A558A6Q6_9PSEU</name>
<dbReference type="EMBL" id="VJZA01000041">
    <property type="protein sequence ID" value="TVT19949.1"/>
    <property type="molecule type" value="Genomic_DNA"/>
</dbReference>
<gene>
    <name evidence="2" type="ORF">FNH06_22495</name>
</gene>